<protein>
    <submittedName>
        <fullName evidence="7">(Fe-S)-binding protein</fullName>
    </submittedName>
</protein>
<dbReference type="EMBL" id="CP026538">
    <property type="protein sequence ID" value="QAZ68789.1"/>
    <property type="molecule type" value="Genomic_DNA"/>
</dbReference>
<reference evidence="7 8" key="1">
    <citation type="submission" date="2018-02" db="EMBL/GenBank/DDBJ databases">
        <title>Genome sequence of Desulfovibrio carbinolicus DSM 3852.</title>
        <authorList>
            <person name="Wilbanks E."/>
            <person name="Skennerton C.T."/>
            <person name="Orphan V.J."/>
        </authorList>
    </citation>
    <scope>NUCLEOTIDE SEQUENCE [LARGE SCALE GENOMIC DNA]</scope>
    <source>
        <strain evidence="7 8">DSM 3852</strain>
    </source>
</reference>
<dbReference type="Pfam" id="PF02754">
    <property type="entry name" value="CCG"/>
    <property type="match status" value="2"/>
</dbReference>
<dbReference type="KEGG" id="dcb:C3Y92_16725"/>
<dbReference type="GO" id="GO:0046872">
    <property type="term" value="F:metal ion binding"/>
    <property type="evidence" value="ECO:0007669"/>
    <property type="project" value="UniProtKB-KW"/>
</dbReference>
<sequence length="395" mass="41841">MSTELTPVHCLHGQGRRPTCILCGRCLPVCPLFTATGREELSPRAKFFLAKALGEGRAELSAKAAEMLTTACLSCGRCEDACPLGLCGPDLVAEIRAAHPGFAGMLWKLWVERAGVAWPLAMTLGKLLPGNIPIAAVSRARDALAALGAGKAPAPWLFPKTFDTRHAGQKAVIFAGCVAEHANPRWKAEAARLLEGLGVEVLPDPGFTCCGCTLGHAGAPQAQAAMQQQNIDAWRRAGRPLMVVFCATCRCGLRAYARKDLGLAMDELGPWRENLVSLAELLGDTTFAIGQAAPPVVRYHRPCHGAGGNQDLSLLRRIMGQRLVFRENETPCCGFGGLTKLTHPDLSEAVARDALAVYAPKPGEQIVTGCSGCVTQLRAAAPDGVGVGHWLETIG</sequence>
<dbReference type="InterPro" id="IPR009051">
    <property type="entry name" value="Helical_ferredxn"/>
</dbReference>
<evidence type="ECO:0000256" key="5">
    <source>
        <dbReference type="ARBA" id="ARBA00023014"/>
    </source>
</evidence>
<dbReference type="InterPro" id="IPR004017">
    <property type="entry name" value="Cys_rich_dom"/>
</dbReference>
<keyword evidence="5" id="KW-0411">Iron-sulfur</keyword>
<accession>A0A4P6I4A3</accession>
<keyword evidence="2" id="KW-0479">Metal-binding</keyword>
<dbReference type="PANTHER" id="PTHR32479">
    <property type="entry name" value="GLYCOLATE OXIDASE IRON-SULFUR SUBUNIT"/>
    <property type="match status" value="1"/>
</dbReference>
<evidence type="ECO:0000256" key="3">
    <source>
        <dbReference type="ARBA" id="ARBA00022737"/>
    </source>
</evidence>
<keyword evidence="1" id="KW-0004">4Fe-4S</keyword>
<dbReference type="RefSeq" id="WP_129354571.1">
    <property type="nucleotide sequence ID" value="NZ_CP026538.1"/>
</dbReference>
<evidence type="ECO:0000259" key="6">
    <source>
        <dbReference type="PROSITE" id="PS51379"/>
    </source>
</evidence>
<keyword evidence="3" id="KW-0677">Repeat</keyword>
<evidence type="ECO:0000256" key="2">
    <source>
        <dbReference type="ARBA" id="ARBA00022723"/>
    </source>
</evidence>
<keyword evidence="4" id="KW-0408">Iron</keyword>
<dbReference type="Gene3D" id="1.10.1060.10">
    <property type="entry name" value="Alpha-helical ferredoxin"/>
    <property type="match status" value="1"/>
</dbReference>
<dbReference type="OrthoDB" id="9770306at2"/>
<dbReference type="Proteomes" id="UP000293296">
    <property type="component" value="Chromosome"/>
</dbReference>
<dbReference type="InterPro" id="IPR017900">
    <property type="entry name" value="4Fe4S_Fe_S_CS"/>
</dbReference>
<feature type="domain" description="4Fe-4S ferredoxin-type" evidence="6">
    <location>
        <begin position="63"/>
        <end position="92"/>
    </location>
</feature>
<organism evidence="7 8">
    <name type="scientific">Solidesulfovibrio carbinolicus</name>
    <dbReference type="NCBI Taxonomy" id="296842"/>
    <lineage>
        <taxon>Bacteria</taxon>
        <taxon>Pseudomonadati</taxon>
        <taxon>Thermodesulfobacteriota</taxon>
        <taxon>Desulfovibrionia</taxon>
        <taxon>Desulfovibrionales</taxon>
        <taxon>Desulfovibrionaceae</taxon>
        <taxon>Solidesulfovibrio</taxon>
    </lineage>
</organism>
<dbReference type="SUPFAM" id="SSF46548">
    <property type="entry name" value="alpha-helical ferredoxin"/>
    <property type="match status" value="1"/>
</dbReference>
<evidence type="ECO:0000256" key="1">
    <source>
        <dbReference type="ARBA" id="ARBA00022485"/>
    </source>
</evidence>
<gene>
    <name evidence="7" type="ORF">C3Y92_16725</name>
</gene>
<dbReference type="InterPro" id="IPR017896">
    <property type="entry name" value="4Fe4S_Fe-S-bd"/>
</dbReference>
<evidence type="ECO:0000313" key="7">
    <source>
        <dbReference type="EMBL" id="QAZ68789.1"/>
    </source>
</evidence>
<dbReference type="GO" id="GO:0051539">
    <property type="term" value="F:4 iron, 4 sulfur cluster binding"/>
    <property type="evidence" value="ECO:0007669"/>
    <property type="project" value="UniProtKB-KW"/>
</dbReference>
<evidence type="ECO:0000313" key="8">
    <source>
        <dbReference type="Proteomes" id="UP000293296"/>
    </source>
</evidence>
<dbReference type="PROSITE" id="PS00198">
    <property type="entry name" value="4FE4S_FER_1"/>
    <property type="match status" value="2"/>
</dbReference>
<dbReference type="GO" id="GO:0016491">
    <property type="term" value="F:oxidoreductase activity"/>
    <property type="evidence" value="ECO:0007669"/>
    <property type="project" value="UniProtKB-ARBA"/>
</dbReference>
<dbReference type="PANTHER" id="PTHR32479:SF17">
    <property type="entry name" value="GLYCOLATE OXIDASE IRON-SULFUR SUBUNIT"/>
    <property type="match status" value="1"/>
</dbReference>
<dbReference type="Pfam" id="PF13183">
    <property type="entry name" value="Fer4_8"/>
    <property type="match status" value="1"/>
</dbReference>
<proteinExistence type="predicted"/>
<dbReference type="PROSITE" id="PS51379">
    <property type="entry name" value="4FE4S_FER_2"/>
    <property type="match status" value="1"/>
</dbReference>
<dbReference type="AlphaFoldDB" id="A0A4P6I4A3"/>
<name>A0A4P6I4A3_9BACT</name>
<keyword evidence="8" id="KW-1185">Reference proteome</keyword>
<evidence type="ECO:0000256" key="4">
    <source>
        <dbReference type="ARBA" id="ARBA00023004"/>
    </source>
</evidence>